<reference evidence="2 3" key="1">
    <citation type="journal article" date="2011" name="J. Bacteriol.">
        <title>Genome sequence of Haloplasma contractile, an unusual contractile bacterium from a deep-sea anoxic brine lake.</title>
        <authorList>
            <person name="Antunes A."/>
            <person name="Alam I."/>
            <person name="El Dorry H."/>
            <person name="Siam R."/>
            <person name="Robertson A."/>
            <person name="Bajic V.B."/>
            <person name="Stingl U."/>
        </authorList>
    </citation>
    <scope>NUCLEOTIDE SEQUENCE [LARGE SCALE GENOMIC DNA]</scope>
    <source>
        <strain evidence="2 3">SSD-17B</strain>
    </source>
</reference>
<organism evidence="2 3">
    <name type="scientific">Haloplasma contractile SSD-17B</name>
    <dbReference type="NCBI Taxonomy" id="1033810"/>
    <lineage>
        <taxon>Bacteria</taxon>
        <taxon>Bacillati</taxon>
        <taxon>Mycoplasmatota</taxon>
        <taxon>Mollicutes</taxon>
        <taxon>Haloplasmatales</taxon>
        <taxon>Haloplasmataceae</taxon>
        <taxon>Haloplasma</taxon>
    </lineage>
</organism>
<dbReference type="AlphaFoldDB" id="U2DUS0"/>
<dbReference type="InParanoid" id="U2DUS0"/>
<dbReference type="STRING" id="1033810.HLPCO_001679"/>
<evidence type="ECO:0008006" key="4">
    <source>
        <dbReference type="Google" id="ProtNLM"/>
    </source>
</evidence>
<keyword evidence="1" id="KW-0472">Membrane</keyword>
<feature type="transmembrane region" description="Helical" evidence="1">
    <location>
        <begin position="58"/>
        <end position="76"/>
    </location>
</feature>
<comment type="caution">
    <text evidence="2">The sequence shown here is derived from an EMBL/GenBank/DDBJ whole genome shotgun (WGS) entry which is preliminary data.</text>
</comment>
<keyword evidence="3" id="KW-1185">Reference proteome</keyword>
<dbReference type="OrthoDB" id="9799383at2"/>
<sequence>MKRILPPTSKRVHFHTNQKVNEKIKDKTLERIEKYKDAELELLNKRIKKLNREWDTESVLEANASAIIFVSLILGFQVHRYWFILPLFISFFLFQHAVQGWCPPLPIIRRLGVRTAEEIHDEKMALRMIRGDLINEDTPEELFKKLSEND</sequence>
<evidence type="ECO:0000313" key="2">
    <source>
        <dbReference type="EMBL" id="ERJ12152.1"/>
    </source>
</evidence>
<name>U2DUS0_9MOLU</name>
<evidence type="ECO:0000256" key="1">
    <source>
        <dbReference type="SAM" id="Phobius"/>
    </source>
</evidence>
<dbReference type="RefSeq" id="WP_008825153.1">
    <property type="nucleotide sequence ID" value="NZ_AFNU02000005.1"/>
</dbReference>
<gene>
    <name evidence="2" type="ORF">HLPCO_001679</name>
</gene>
<keyword evidence="1" id="KW-0812">Transmembrane</keyword>
<dbReference type="EMBL" id="AFNU02000005">
    <property type="protein sequence ID" value="ERJ12152.1"/>
    <property type="molecule type" value="Genomic_DNA"/>
</dbReference>
<dbReference type="Gene3D" id="6.10.140.1340">
    <property type="match status" value="1"/>
</dbReference>
<reference evidence="2 3" key="2">
    <citation type="journal article" date="2013" name="PLoS ONE">
        <title>INDIGO - INtegrated Data Warehouse of MIcrobial GenOmes with Examples from the Red Sea Extremophiles.</title>
        <authorList>
            <person name="Alam I."/>
            <person name="Antunes A."/>
            <person name="Kamau A.A."/>
            <person name="Ba Alawi W."/>
            <person name="Kalkatawi M."/>
            <person name="Stingl U."/>
            <person name="Bajic V.B."/>
        </authorList>
    </citation>
    <scope>NUCLEOTIDE SEQUENCE [LARGE SCALE GENOMIC DNA]</scope>
    <source>
        <strain evidence="2 3">SSD-17B</strain>
    </source>
</reference>
<accession>U2DUS0</accession>
<dbReference type="eggNOG" id="ENOG5031H39">
    <property type="taxonomic scope" value="Bacteria"/>
</dbReference>
<dbReference type="Proteomes" id="UP000005707">
    <property type="component" value="Unassembled WGS sequence"/>
</dbReference>
<keyword evidence="1" id="KW-1133">Transmembrane helix</keyword>
<protein>
    <recommendedName>
        <fullName evidence="4">DUF2892 domain-containing protein</fullName>
    </recommendedName>
</protein>
<evidence type="ECO:0000313" key="3">
    <source>
        <dbReference type="Proteomes" id="UP000005707"/>
    </source>
</evidence>
<proteinExistence type="predicted"/>